<dbReference type="InterPro" id="IPR001715">
    <property type="entry name" value="CH_dom"/>
</dbReference>
<dbReference type="CDD" id="cd21223">
    <property type="entry name" value="CH_ASPM_rpt1"/>
    <property type="match status" value="1"/>
</dbReference>
<feature type="compositionally biased region" description="Basic and acidic residues" evidence="5">
    <location>
        <begin position="1237"/>
        <end position="1249"/>
    </location>
</feature>
<keyword evidence="2" id="KW-0963">Cytoplasm</keyword>
<evidence type="ECO:0000256" key="4">
    <source>
        <dbReference type="ARBA" id="ARBA00022860"/>
    </source>
</evidence>
<evidence type="ECO:0000256" key="2">
    <source>
        <dbReference type="ARBA" id="ARBA00022490"/>
    </source>
</evidence>
<dbReference type="GO" id="GO:0000278">
    <property type="term" value="P:mitotic cell cycle"/>
    <property type="evidence" value="ECO:0007669"/>
    <property type="project" value="TreeGrafter"/>
</dbReference>
<dbReference type="GO" id="GO:0051295">
    <property type="term" value="P:establishment of meiotic spindle localization"/>
    <property type="evidence" value="ECO:0007669"/>
    <property type="project" value="TreeGrafter"/>
</dbReference>
<dbReference type="InterPro" id="IPR051185">
    <property type="entry name" value="ASPM"/>
</dbReference>
<feature type="domain" description="Calponin-homology (CH)" evidence="6">
    <location>
        <begin position="85"/>
        <end position="193"/>
    </location>
</feature>
<feature type="compositionally biased region" description="Polar residues" evidence="5">
    <location>
        <begin position="630"/>
        <end position="650"/>
    </location>
</feature>
<dbReference type="EMBL" id="HBIO01014194">
    <property type="protein sequence ID" value="CAE0466139.1"/>
    <property type="molecule type" value="Transcribed_RNA"/>
</dbReference>
<dbReference type="GO" id="GO:0005737">
    <property type="term" value="C:cytoplasm"/>
    <property type="evidence" value="ECO:0007669"/>
    <property type="project" value="UniProtKB-SubCell"/>
</dbReference>
<dbReference type="InterPro" id="IPR036872">
    <property type="entry name" value="CH_dom_sf"/>
</dbReference>
<dbReference type="PANTHER" id="PTHR22706:SF1">
    <property type="entry name" value="ASSEMBLY FACTOR FOR SPINDLE MICROTUBULES"/>
    <property type="match status" value="1"/>
</dbReference>
<dbReference type="CDD" id="cd23767">
    <property type="entry name" value="IQCD"/>
    <property type="match status" value="1"/>
</dbReference>
<dbReference type="PANTHER" id="PTHR22706">
    <property type="entry name" value="ASSEMBLY FACTOR FOR SPINDLE MICROTUBULES"/>
    <property type="match status" value="1"/>
</dbReference>
<keyword evidence="3" id="KW-0677">Repeat</keyword>
<dbReference type="Gene3D" id="1.20.5.190">
    <property type="match status" value="1"/>
</dbReference>
<dbReference type="SUPFAM" id="SSF47576">
    <property type="entry name" value="Calponin-homology domain, CH-domain"/>
    <property type="match status" value="1"/>
</dbReference>
<dbReference type="SMART" id="SM00033">
    <property type="entry name" value="CH"/>
    <property type="match status" value="2"/>
</dbReference>
<evidence type="ECO:0000256" key="1">
    <source>
        <dbReference type="ARBA" id="ARBA00004496"/>
    </source>
</evidence>
<feature type="domain" description="Calponin-homology (CH)" evidence="6">
    <location>
        <begin position="226"/>
        <end position="337"/>
    </location>
</feature>
<dbReference type="Pfam" id="PF00612">
    <property type="entry name" value="IQ"/>
    <property type="match status" value="3"/>
</dbReference>
<sequence length="1470" mass="168530">MKFTGGKCQVPSGRFEKKYRQLRNQHALRTLLRLVLFLDVAKMSDIFDPPIRLFNKRAFIKSSRAFLDVLSRDYMHGVGNIAKHLAQVGVTVSYEQNHLEELDFQVTNLASDLRDGVRLGKLTELLGGGSQRILHQMRLPAVSRLQKVFNVGVVISSLSAIGVRTGDIHPNYIVDGHKPQVLRLLWSMISSFSFNALLSRSKLRHEIQAITSSNFSEICGNIEFCEDICDLLLGWCHAICSIFGHPVTNFSSAFANGRAICYLIHYYHPHILKLDKILPTTNAPDNIENEHKNCALACETMAEIGGIPNMFPIVDSCNPPDERSTIVCATFLCARLLESSRERLAATVIQRMFRRFQNRLQTRSLSRVVSRIELFWLYHKDQYYANMRALYLPSVRKLELFFIRYRHKIEMLKKDRLSREKVLHDTATNAACLVQSFWRRVSCEQSYYSQRIGFIMLQNIARKHFAIDHLQVRKASVIKCQSIVRTFLMLRKYTPLFKLRNEALRKIQSTARQFLRRGTFMETQKERQVQTLLYPNEEETTEEQYCYESTRIETRHILEQNQGIDDGQKGFTHDAALFFTGRFTVCNRTRQTQVILGQADPLTPTPYMHEQNRQIVIDQDSPIDEKTNDCESPTASSNMCADQSASQSEPLLSFSRESGHTHKQSKHFYNDQSPDGGNSNVVCEKSKASNTSRTHKIEIASKTDRLLSSSEELTHIHKFSQYADADREAGDRINYVSENCTASSKTHEIQSEGQTRPLHNNWKIHQHNQHVHYDQKSLPNDMSNAVCESLPEPARISVIQSASQTEAFMPVSNESEHISEKSQYDEDEIESQVEGNANSRCKSTTPTRIRVIQCGSEIEVPPSSDHVSCLMSNSQTNRFSDISGIGANFPAIRDFSTNLSYVHNLESSLQVSFDARKNTDLQWHSATLIQSAWRKFSAHLQYCFDLSDIVFIQSLSRKRLALKQAQVRKNAVATLQTSCRIWFVQKRSKKIDKGRKDVQKSHTIFLSEFQQRTVNRQDESSMAAATSSTPNLNSNLQMSHNSIIRDRHGSAIIIQKFWRGYVINIDYFMTLHQIVTVQSCVRRLIVKRMMKERFRSAASLEIVTSAIVESKVSNQHDTSSAIIQKWWKGTRIKSLASEPSKMPTQLKHDIRNRAAIVIQRVWRGYSVNIDYLLQINTVPVSMLKQESTHQKPSPITSSGTSLPILKCNEGVQRFMDATLSKLPKDQRKGKVLSQTDQQERNDPVEAERFRSRDKELNISEDCFREGCNVKQKKDKEAKPTINTSLPSDINEALCILRNSSSRLIDVTAALKRIETITRPPSSICAILVEANMHKVLYDLMRSCNRSHPHIQLLKYILQILSNISDDTNLASSFANKHFVDIFIDLIQLFRDKVDIVTFSAQLLRNIILADPKSLKRCSKRENIKRLQGIHGLFERELKRNRKNFEALKMEKFERIQVLLEIILEECSKYK</sequence>
<dbReference type="GO" id="GO:0000922">
    <property type="term" value="C:spindle pole"/>
    <property type="evidence" value="ECO:0007669"/>
    <property type="project" value="TreeGrafter"/>
</dbReference>
<evidence type="ECO:0000256" key="3">
    <source>
        <dbReference type="ARBA" id="ARBA00022737"/>
    </source>
</evidence>
<name>A0A7S3Q4Z9_9STRA</name>
<protein>
    <recommendedName>
        <fullName evidence="6">Calponin-homology (CH) domain-containing protein</fullName>
    </recommendedName>
</protein>
<keyword evidence="4" id="KW-0112">Calmodulin-binding</keyword>
<gene>
    <name evidence="7" type="ORF">CDEB00056_LOCUS10991</name>
</gene>
<dbReference type="GO" id="GO:0005516">
    <property type="term" value="F:calmodulin binding"/>
    <property type="evidence" value="ECO:0007669"/>
    <property type="project" value="UniProtKB-KW"/>
</dbReference>
<dbReference type="InterPro" id="IPR016024">
    <property type="entry name" value="ARM-type_fold"/>
</dbReference>
<evidence type="ECO:0000313" key="7">
    <source>
        <dbReference type="EMBL" id="CAE0466139.1"/>
    </source>
</evidence>
<proteinExistence type="predicted"/>
<feature type="region of interest" description="Disordered" evidence="5">
    <location>
        <begin position="1225"/>
        <end position="1249"/>
    </location>
</feature>
<dbReference type="SUPFAM" id="SSF48371">
    <property type="entry name" value="ARM repeat"/>
    <property type="match status" value="1"/>
</dbReference>
<dbReference type="InterPro" id="IPR000048">
    <property type="entry name" value="IQ_motif_EF-hand-BS"/>
</dbReference>
<dbReference type="PROSITE" id="PS50096">
    <property type="entry name" value="IQ"/>
    <property type="match status" value="2"/>
</dbReference>
<dbReference type="PROSITE" id="PS50021">
    <property type="entry name" value="CH"/>
    <property type="match status" value="2"/>
</dbReference>
<dbReference type="Gene3D" id="1.10.418.10">
    <property type="entry name" value="Calponin-like domain"/>
    <property type="match status" value="2"/>
</dbReference>
<feature type="region of interest" description="Disordered" evidence="5">
    <location>
        <begin position="623"/>
        <end position="689"/>
    </location>
</feature>
<evidence type="ECO:0000256" key="5">
    <source>
        <dbReference type="SAM" id="MobiDB-lite"/>
    </source>
</evidence>
<feature type="compositionally biased region" description="Polar residues" evidence="5">
    <location>
        <begin position="670"/>
        <end position="681"/>
    </location>
</feature>
<dbReference type="GO" id="GO:0007051">
    <property type="term" value="P:spindle organization"/>
    <property type="evidence" value="ECO:0007669"/>
    <property type="project" value="TreeGrafter"/>
</dbReference>
<reference evidence="7" key="1">
    <citation type="submission" date="2021-01" db="EMBL/GenBank/DDBJ databases">
        <authorList>
            <person name="Corre E."/>
            <person name="Pelletier E."/>
            <person name="Niang G."/>
            <person name="Scheremetjew M."/>
            <person name="Finn R."/>
            <person name="Kale V."/>
            <person name="Holt S."/>
            <person name="Cochrane G."/>
            <person name="Meng A."/>
            <person name="Brown T."/>
            <person name="Cohen L."/>
        </authorList>
    </citation>
    <scope>NUCLEOTIDE SEQUENCE</scope>
    <source>
        <strain evidence="7">MM31A-1</strain>
    </source>
</reference>
<dbReference type="Pfam" id="PF00307">
    <property type="entry name" value="CH"/>
    <property type="match status" value="2"/>
</dbReference>
<dbReference type="CDD" id="cd21224">
    <property type="entry name" value="CH_ASPM_rpt2"/>
    <property type="match status" value="1"/>
</dbReference>
<comment type="subcellular location">
    <subcellularLocation>
        <location evidence="1">Cytoplasm</location>
    </subcellularLocation>
</comment>
<evidence type="ECO:0000259" key="6">
    <source>
        <dbReference type="PROSITE" id="PS50021"/>
    </source>
</evidence>
<dbReference type="SMART" id="SM00015">
    <property type="entry name" value="IQ"/>
    <property type="match status" value="9"/>
</dbReference>
<accession>A0A7S3Q4Z9</accession>
<organism evidence="7">
    <name type="scientific">Chaetoceros debilis</name>
    <dbReference type="NCBI Taxonomy" id="122233"/>
    <lineage>
        <taxon>Eukaryota</taxon>
        <taxon>Sar</taxon>
        <taxon>Stramenopiles</taxon>
        <taxon>Ochrophyta</taxon>
        <taxon>Bacillariophyta</taxon>
        <taxon>Coscinodiscophyceae</taxon>
        <taxon>Chaetocerotophycidae</taxon>
        <taxon>Chaetocerotales</taxon>
        <taxon>Chaetocerotaceae</taxon>
        <taxon>Chaetoceros</taxon>
    </lineage>
</organism>